<feature type="coiled-coil region" evidence="1">
    <location>
        <begin position="425"/>
        <end position="498"/>
    </location>
</feature>
<dbReference type="Gene3D" id="3.40.50.300">
    <property type="entry name" value="P-loop containing nucleotide triphosphate hydrolases"/>
    <property type="match status" value="1"/>
</dbReference>
<evidence type="ECO:0000256" key="1">
    <source>
        <dbReference type="SAM" id="Coils"/>
    </source>
</evidence>
<dbReference type="InterPro" id="IPR041685">
    <property type="entry name" value="AAA_GajA/Old/RecF-like"/>
</dbReference>
<evidence type="ECO:0000259" key="3">
    <source>
        <dbReference type="Pfam" id="PF13175"/>
    </source>
</evidence>
<sequence>MIRKITLENFMSHGTTVIELADGLTVLTGPNNCGKSALVSALQIIASNGRTTHVMRHGSKVCRITVETDDDQTIVWERKKSTVKYTINGEDVHRTGQGIPENLHDVLRLDKVTTEHGATKNEYDIHFGEQKSPVFLLNESGSRAAAFFASSSDAARLVEMQHLHRARTSKSRSEAKRLSSESEQNIARLAAFTPIDSISESVKLAEKLHSQIELQQQRLGTLTTLIERLQSSAAEVTRWQNELSILKTLDQAETTPDKLLASKTHCEKLRSWLSAAAVQTGIRDREKTRFQTLSRLQSPPAQHPAAALAMLIEKISDAHRRHVAAERITKSCVPLVPPPTMQPAEACRQTARRLAEAITTHAVAKRADETLSKLSSPPASHDTRGISKLIQQLSDAVSNHAAMKSRLAVTEELTPPPTIVSTERLEQTIRELTRAQDRHASIANRASKLEGLRMPEPPQDPKPIETMLERIKRSSSEVAQAQAKADDAQALLQQHERLIRDFVSKNPKCATCGGSIDPETLMSTVPGTHDHDDGVAMQESTA</sequence>
<reference evidence="4 5" key="1">
    <citation type="journal article" date="2022" name="Syst. Appl. Microbiol.">
        <title>Rhodopirellula aestuarii sp. nov., a novel member of the genus Rhodopirellula isolated from brackish sediments collected in the Tagus River estuary, Portugal.</title>
        <authorList>
            <person name="Vitorino I.R."/>
            <person name="Klimek D."/>
            <person name="Calusinska M."/>
            <person name="Lobo-da-Cunha A."/>
            <person name="Vasconcelos V."/>
            <person name="Lage O.M."/>
        </authorList>
    </citation>
    <scope>NUCLEOTIDE SEQUENCE [LARGE SCALE GENOMIC DNA]</scope>
    <source>
        <strain evidence="4 5">ICT_H3.1</strain>
    </source>
</reference>
<comment type="caution">
    <text evidence="4">The sequence shown here is derived from an EMBL/GenBank/DDBJ whole genome shotgun (WGS) entry which is preliminary data.</text>
</comment>
<dbReference type="EMBL" id="JAMQBK010000008">
    <property type="protein sequence ID" value="MCM2369346.1"/>
    <property type="molecule type" value="Genomic_DNA"/>
</dbReference>
<dbReference type="Proteomes" id="UP001202961">
    <property type="component" value="Unassembled WGS sequence"/>
</dbReference>
<dbReference type="RefSeq" id="WP_250927018.1">
    <property type="nucleotide sequence ID" value="NZ_JAMQBK010000008.1"/>
</dbReference>
<dbReference type="SUPFAM" id="SSF52540">
    <property type="entry name" value="P-loop containing nucleoside triphosphate hydrolases"/>
    <property type="match status" value="1"/>
</dbReference>
<keyword evidence="5" id="KW-1185">Reference proteome</keyword>
<dbReference type="InterPro" id="IPR027417">
    <property type="entry name" value="P-loop_NTPase"/>
</dbReference>
<name>A0ABT0TXM6_9BACT</name>
<gene>
    <name evidence="4" type="ORF">NB063_01795</name>
</gene>
<organism evidence="4 5">
    <name type="scientific">Aporhodopirellula aestuarii</name>
    <dbReference type="NCBI Taxonomy" id="2950107"/>
    <lineage>
        <taxon>Bacteria</taxon>
        <taxon>Pseudomonadati</taxon>
        <taxon>Planctomycetota</taxon>
        <taxon>Planctomycetia</taxon>
        <taxon>Pirellulales</taxon>
        <taxon>Pirellulaceae</taxon>
        <taxon>Aporhodopirellula</taxon>
    </lineage>
</organism>
<feature type="domain" description="Endonuclease GajA/Old nuclease/RecF-like AAA" evidence="3">
    <location>
        <begin position="1"/>
        <end position="131"/>
    </location>
</feature>
<accession>A0ABT0TXM6</accession>
<protein>
    <submittedName>
        <fullName evidence="4">AAA family ATPase</fullName>
    </submittedName>
</protein>
<proteinExistence type="predicted"/>
<dbReference type="PANTHER" id="PTHR32182">
    <property type="entry name" value="DNA REPLICATION AND REPAIR PROTEIN RECF"/>
    <property type="match status" value="1"/>
</dbReference>
<evidence type="ECO:0000313" key="5">
    <source>
        <dbReference type="Proteomes" id="UP001202961"/>
    </source>
</evidence>
<evidence type="ECO:0000313" key="4">
    <source>
        <dbReference type="EMBL" id="MCM2369346.1"/>
    </source>
</evidence>
<dbReference type="Pfam" id="PF13175">
    <property type="entry name" value="AAA_15"/>
    <property type="match status" value="1"/>
</dbReference>
<evidence type="ECO:0000256" key="2">
    <source>
        <dbReference type="SAM" id="MobiDB-lite"/>
    </source>
</evidence>
<dbReference type="PANTHER" id="PTHR32182:SF22">
    <property type="entry name" value="ATP-DEPENDENT ENDONUCLEASE, OLD FAMILY-RELATED"/>
    <property type="match status" value="1"/>
</dbReference>
<feature type="region of interest" description="Disordered" evidence="2">
    <location>
        <begin position="517"/>
        <end position="542"/>
    </location>
</feature>
<keyword evidence="1" id="KW-0175">Coiled coil</keyword>